<evidence type="ECO:0000256" key="2">
    <source>
        <dbReference type="ARBA" id="ARBA00022908"/>
    </source>
</evidence>
<proteinExistence type="inferred from homology"/>
<feature type="domain" description="Resolvase/invertase-type recombinase catalytic" evidence="6">
    <location>
        <begin position="1"/>
        <end position="132"/>
    </location>
</feature>
<evidence type="ECO:0000313" key="8">
    <source>
        <dbReference type="Proteomes" id="UP000249794"/>
    </source>
</evidence>
<name>A0A2W4WF16_9CYAN</name>
<reference evidence="7 8" key="2">
    <citation type="submission" date="2018-06" db="EMBL/GenBank/DDBJ databases">
        <title>Metagenomic assembly of (sub)arctic Cyanobacteria and their associated microbiome from non-axenic cultures.</title>
        <authorList>
            <person name="Baurain D."/>
        </authorList>
    </citation>
    <scope>NUCLEOTIDE SEQUENCE [LARGE SCALE GENOMIC DNA]</scope>
    <source>
        <strain evidence="7">ULC027bin1</strain>
    </source>
</reference>
<dbReference type="GO" id="GO:0000150">
    <property type="term" value="F:DNA strand exchange activity"/>
    <property type="evidence" value="ECO:0007669"/>
    <property type="project" value="InterPro"/>
</dbReference>
<dbReference type="InterPro" id="IPR050639">
    <property type="entry name" value="SSR_resolvase"/>
</dbReference>
<keyword evidence="3" id="KW-0238">DNA-binding</keyword>
<comment type="caution">
    <text evidence="7">The sequence shown here is derived from an EMBL/GenBank/DDBJ whole genome shotgun (WGS) entry which is preliminary data.</text>
</comment>
<evidence type="ECO:0000259" key="6">
    <source>
        <dbReference type="PROSITE" id="PS51736"/>
    </source>
</evidence>
<evidence type="ECO:0000256" key="5">
    <source>
        <dbReference type="PIRSR" id="PIRSR606118-50"/>
    </source>
</evidence>
<accession>A0A2W4WF16</accession>
<dbReference type="PANTHER" id="PTHR30461">
    <property type="entry name" value="DNA-INVERTASE FROM LAMBDOID PROPHAGE"/>
    <property type="match status" value="1"/>
</dbReference>
<evidence type="ECO:0000256" key="3">
    <source>
        <dbReference type="ARBA" id="ARBA00023125"/>
    </source>
</evidence>
<feature type="active site" description="O-(5'-phospho-DNA)-serine intermediate" evidence="5">
    <location>
        <position position="9"/>
    </location>
</feature>
<keyword evidence="4" id="KW-0233">DNA recombination</keyword>
<dbReference type="PROSITE" id="PS51736">
    <property type="entry name" value="RECOMBINASES_3"/>
    <property type="match status" value="1"/>
</dbReference>
<evidence type="ECO:0000256" key="4">
    <source>
        <dbReference type="ARBA" id="ARBA00023172"/>
    </source>
</evidence>
<sequence>MRVGYARTSTTEQKLDLQIDALKQAGCEKVFTDHGVSGSTSARPGLDEVLEYARKGDTLVIWKLDRLGRSLSHLLEVIEGLKERGVQFASVQDGFDTSTAAGKMVFSVIGAMAEYERCDVDKSSVTRRRKPN</sequence>
<dbReference type="EMBL" id="QBMP01000409">
    <property type="protein sequence ID" value="PZO43120.1"/>
    <property type="molecule type" value="Genomic_DNA"/>
</dbReference>
<dbReference type="GO" id="GO:0015074">
    <property type="term" value="P:DNA integration"/>
    <property type="evidence" value="ECO:0007669"/>
    <property type="project" value="UniProtKB-KW"/>
</dbReference>
<dbReference type="Proteomes" id="UP000249794">
    <property type="component" value="Unassembled WGS sequence"/>
</dbReference>
<evidence type="ECO:0000313" key="7">
    <source>
        <dbReference type="EMBL" id="PZO43120.1"/>
    </source>
</evidence>
<dbReference type="Gene3D" id="3.40.50.1390">
    <property type="entry name" value="Resolvase, N-terminal catalytic domain"/>
    <property type="match status" value="1"/>
</dbReference>
<dbReference type="CDD" id="cd03768">
    <property type="entry name" value="SR_ResInv"/>
    <property type="match status" value="1"/>
</dbReference>
<keyword evidence="2" id="KW-0229">DNA integration</keyword>
<gene>
    <name evidence="7" type="ORF">DCF15_22625</name>
</gene>
<dbReference type="SMART" id="SM00857">
    <property type="entry name" value="Resolvase"/>
    <property type="match status" value="1"/>
</dbReference>
<comment type="similarity">
    <text evidence="1">Belongs to the site-specific recombinase resolvase family.</text>
</comment>
<protein>
    <recommendedName>
        <fullName evidence="6">Resolvase/invertase-type recombinase catalytic domain-containing protein</fullName>
    </recommendedName>
</protein>
<dbReference type="AlphaFoldDB" id="A0A2W4WF16"/>
<dbReference type="InterPro" id="IPR006119">
    <property type="entry name" value="Resolv_N"/>
</dbReference>
<dbReference type="InterPro" id="IPR006118">
    <property type="entry name" value="Recombinase_CS"/>
</dbReference>
<organism evidence="7 8">
    <name type="scientific">Phormidesmis priestleyi</name>
    <dbReference type="NCBI Taxonomy" id="268141"/>
    <lineage>
        <taxon>Bacteria</taxon>
        <taxon>Bacillati</taxon>
        <taxon>Cyanobacteriota</taxon>
        <taxon>Cyanophyceae</taxon>
        <taxon>Leptolyngbyales</taxon>
        <taxon>Leptolyngbyaceae</taxon>
        <taxon>Phormidesmis</taxon>
    </lineage>
</organism>
<dbReference type="InterPro" id="IPR036162">
    <property type="entry name" value="Resolvase-like_N_sf"/>
</dbReference>
<dbReference type="PANTHER" id="PTHR30461:SF2">
    <property type="entry name" value="SERINE RECOMBINASE PINE-RELATED"/>
    <property type="match status" value="1"/>
</dbReference>
<dbReference type="FunFam" id="3.40.50.1390:FF:000001">
    <property type="entry name" value="DNA recombinase"/>
    <property type="match status" value="1"/>
</dbReference>
<reference evidence="8" key="1">
    <citation type="submission" date="2018-04" db="EMBL/GenBank/DDBJ databases">
        <authorList>
            <person name="Cornet L."/>
        </authorList>
    </citation>
    <scope>NUCLEOTIDE SEQUENCE [LARGE SCALE GENOMIC DNA]</scope>
</reference>
<dbReference type="Pfam" id="PF00239">
    <property type="entry name" value="Resolvase"/>
    <property type="match status" value="1"/>
</dbReference>
<dbReference type="GO" id="GO:0003677">
    <property type="term" value="F:DNA binding"/>
    <property type="evidence" value="ECO:0007669"/>
    <property type="project" value="UniProtKB-KW"/>
</dbReference>
<dbReference type="SUPFAM" id="SSF53041">
    <property type="entry name" value="Resolvase-like"/>
    <property type="match status" value="1"/>
</dbReference>
<evidence type="ECO:0000256" key="1">
    <source>
        <dbReference type="ARBA" id="ARBA00009913"/>
    </source>
</evidence>
<dbReference type="PROSITE" id="PS00398">
    <property type="entry name" value="RECOMBINASES_2"/>
    <property type="match status" value="1"/>
</dbReference>